<evidence type="ECO:0008006" key="5">
    <source>
        <dbReference type="Google" id="ProtNLM"/>
    </source>
</evidence>
<sequence length="1162" mass="126495">MHAARQACRPKHQVLVLKCYPKFQKNAVEVKPNSSELSYLLYYASTRRSKLQKVGDFLDKRTISDVWKGRIGNIQVTLEILKALIEKCPRDLPLYAGAVLRILRTVLRSNDITMIEESVPTFTTFCAHQDPATLAADQDYIKQYEETVQLYAEFASKEAVSHTKTPISWPVAIRFRKAGLEAIKGVASSDALAAETGRQLAVMIPVILLNIYSDNGNYLKRLENREQEKEEFDKEIAYRRRQSVSTVRTVETVEGDPVAASGTTEDADKLAEEDVGVVALQALRYIFRAVNRGQLRLATSAVLEFIVNRVKPHEHFMSRENRPLHNGSWPTSLFAMMCGWAPVQDRYTILVGTMETLIRSPIVEGDMEKQLVLATIVDYLLSSTINFIGLSVMDVLIGLISHTLLLLQLGGNGSMIHPHHQQTDAIGLGTELNNANESSAGNPTRGVVMELSKEPSPFRVELLTTLQKSMGSLATHVYYTDQVSDMLAALLSRLKPSPLSGGPTTAAAIEDPNAAIEAVASSASLLEKPAYVDNFFSFETARLTALAAVKEILIAANARRPDGSTTAVSRSQVEASVWEGTQWLLRDPSGRVRKAYVDALLTWLNLELKKSNLRVAEDRRASKAEKKKGGENEKGNDLAKRAVSNASQREKSPKRVKKTFLTLLHLAIYENAHQYVDSEPDILLLHLLLANLVQKLGVNSARIGLPMIMRLQEDIQTIDNPEAKIRIGSLVHGYLWALSMAFDFEVSSVGRALHSEISRRHDKGLWLESVRVPPMPLDRIDIPVASTTSIKVPAEIVETETLKPFDNRDALVDKIADGYSSALYSPPSSPPSSPGRSFSISLNISPTIPKPKEPLPAKIREQLLSEWTKDACIANTAKDSSSSASISGSRTGTNATSGHRNLLAVNIPNGAMDGSSPSSPRAHKHSSRPPSAAYGLVGHNGLPSPRRVSPSATPLSTSSVRSAVRVEDLKRVLSGTSPRPPLSRRDPARHTDPNDTSSDSMVSADFSVSELSFAATDTAPDGDRTPKPPATATSTKDFAPQSHSDAVPPVPPLPPQLRAASASPVGRPRTAPAPVQPQTTAVNGSATAGLRQSRSLRRGGERGGSRSREKEKEKEGGSGSVRGRGRAKMDFSGLLDAIVVGDEDEEDVEERGEVGGGVRPPY</sequence>
<organism evidence="3 4">
    <name type="scientific">Glonium stellatum</name>
    <dbReference type="NCBI Taxonomy" id="574774"/>
    <lineage>
        <taxon>Eukaryota</taxon>
        <taxon>Fungi</taxon>
        <taxon>Dikarya</taxon>
        <taxon>Ascomycota</taxon>
        <taxon>Pezizomycotina</taxon>
        <taxon>Dothideomycetes</taxon>
        <taxon>Pleosporomycetidae</taxon>
        <taxon>Gloniales</taxon>
        <taxon>Gloniaceae</taxon>
        <taxon>Glonium</taxon>
    </lineage>
</organism>
<proteinExistence type="inferred from homology"/>
<dbReference type="AlphaFoldDB" id="A0A8E2F8L5"/>
<gene>
    <name evidence="3" type="ORF">AOQ84DRAFT_386024</name>
</gene>
<dbReference type="GO" id="GO:0005886">
    <property type="term" value="C:plasma membrane"/>
    <property type="evidence" value="ECO:0007669"/>
    <property type="project" value="TreeGrafter"/>
</dbReference>
<keyword evidence="4" id="KW-1185">Reference proteome</keyword>
<feature type="compositionally biased region" description="Polar residues" evidence="2">
    <location>
        <begin position="890"/>
        <end position="899"/>
    </location>
</feature>
<evidence type="ECO:0000313" key="4">
    <source>
        <dbReference type="Proteomes" id="UP000250140"/>
    </source>
</evidence>
<feature type="compositionally biased region" description="Low complexity" evidence="2">
    <location>
        <begin position="880"/>
        <end position="889"/>
    </location>
</feature>
<accession>A0A8E2F8L5</accession>
<feature type="compositionally biased region" description="Basic and acidic residues" evidence="2">
    <location>
        <begin position="617"/>
        <end position="640"/>
    </location>
</feature>
<dbReference type="Proteomes" id="UP000250140">
    <property type="component" value="Unassembled WGS sequence"/>
</dbReference>
<feature type="compositionally biased region" description="Polar residues" evidence="2">
    <location>
        <begin position="1076"/>
        <end position="1086"/>
    </location>
</feature>
<evidence type="ECO:0000256" key="2">
    <source>
        <dbReference type="SAM" id="MobiDB-lite"/>
    </source>
</evidence>
<feature type="region of interest" description="Disordered" evidence="2">
    <location>
        <begin position="617"/>
        <end position="651"/>
    </location>
</feature>
<dbReference type="PANTHER" id="PTHR47766:SF1">
    <property type="entry name" value="PROTEIN EFR3"/>
    <property type="match status" value="1"/>
</dbReference>
<reference evidence="3 4" key="1">
    <citation type="journal article" date="2016" name="Nat. Commun.">
        <title>Ectomycorrhizal ecology is imprinted in the genome of the dominant symbiotic fungus Cenococcum geophilum.</title>
        <authorList>
            <consortium name="DOE Joint Genome Institute"/>
            <person name="Peter M."/>
            <person name="Kohler A."/>
            <person name="Ohm R.A."/>
            <person name="Kuo A."/>
            <person name="Krutzmann J."/>
            <person name="Morin E."/>
            <person name="Arend M."/>
            <person name="Barry K.W."/>
            <person name="Binder M."/>
            <person name="Choi C."/>
            <person name="Clum A."/>
            <person name="Copeland A."/>
            <person name="Grisel N."/>
            <person name="Haridas S."/>
            <person name="Kipfer T."/>
            <person name="LaButti K."/>
            <person name="Lindquist E."/>
            <person name="Lipzen A."/>
            <person name="Maire R."/>
            <person name="Meier B."/>
            <person name="Mihaltcheva S."/>
            <person name="Molinier V."/>
            <person name="Murat C."/>
            <person name="Poggeler S."/>
            <person name="Quandt C.A."/>
            <person name="Sperisen C."/>
            <person name="Tritt A."/>
            <person name="Tisserant E."/>
            <person name="Crous P.W."/>
            <person name="Henrissat B."/>
            <person name="Nehls U."/>
            <person name="Egli S."/>
            <person name="Spatafora J.W."/>
            <person name="Grigoriev I.V."/>
            <person name="Martin F.M."/>
        </authorList>
    </citation>
    <scope>NUCLEOTIDE SEQUENCE [LARGE SCALE GENOMIC DNA]</scope>
    <source>
        <strain evidence="3 4">CBS 207.34</strain>
    </source>
</reference>
<dbReference type="InterPro" id="IPR049150">
    <property type="entry name" value="EFR3_HEAT-like_rpt"/>
</dbReference>
<dbReference type="EMBL" id="KV748859">
    <property type="protein sequence ID" value="OCL12577.1"/>
    <property type="molecule type" value="Genomic_DNA"/>
</dbReference>
<comment type="similarity">
    <text evidence="1">Belongs to the EFR3 family.</text>
</comment>
<evidence type="ECO:0000313" key="3">
    <source>
        <dbReference type="EMBL" id="OCL12577.1"/>
    </source>
</evidence>
<dbReference type="Pfam" id="PF21072">
    <property type="entry name" value="EFR3"/>
    <property type="match status" value="1"/>
</dbReference>
<feature type="compositionally biased region" description="Basic and acidic residues" evidence="2">
    <location>
        <begin position="983"/>
        <end position="993"/>
    </location>
</feature>
<evidence type="ECO:0000256" key="1">
    <source>
        <dbReference type="ARBA" id="ARBA00010216"/>
    </source>
</evidence>
<feature type="compositionally biased region" description="Polar residues" evidence="2">
    <location>
        <begin position="950"/>
        <end position="961"/>
    </location>
</feature>
<feature type="region of interest" description="Disordered" evidence="2">
    <location>
        <begin position="823"/>
        <end position="855"/>
    </location>
</feature>
<dbReference type="GO" id="GO:0072659">
    <property type="term" value="P:protein localization to plasma membrane"/>
    <property type="evidence" value="ECO:0007669"/>
    <property type="project" value="InterPro"/>
</dbReference>
<name>A0A8E2F8L5_9PEZI</name>
<dbReference type="OrthoDB" id="19232at2759"/>
<dbReference type="InterPro" id="IPR039786">
    <property type="entry name" value="EFR3"/>
</dbReference>
<dbReference type="PANTHER" id="PTHR47766">
    <property type="entry name" value="PROTEIN EFR3"/>
    <property type="match status" value="1"/>
</dbReference>
<feature type="region of interest" description="Disordered" evidence="2">
    <location>
        <begin position="878"/>
        <end position="1162"/>
    </location>
</feature>
<feature type="compositionally biased region" description="Acidic residues" evidence="2">
    <location>
        <begin position="1141"/>
        <end position="1150"/>
    </location>
</feature>
<protein>
    <recommendedName>
        <fullName evidence="5">Protein EFR3</fullName>
    </recommendedName>
</protein>
<feature type="compositionally biased region" description="Basic and acidic residues" evidence="2">
    <location>
        <begin position="1098"/>
        <end position="1116"/>
    </location>
</feature>